<keyword evidence="1 3" id="KW-0697">Rotamase</keyword>
<organism evidence="5 6">
    <name type="scientific">Halioglobus maricola</name>
    <dbReference type="NCBI Taxonomy" id="2601894"/>
    <lineage>
        <taxon>Bacteria</taxon>
        <taxon>Pseudomonadati</taxon>
        <taxon>Pseudomonadota</taxon>
        <taxon>Gammaproteobacteria</taxon>
        <taxon>Cellvibrionales</taxon>
        <taxon>Halieaceae</taxon>
        <taxon>Halioglobus</taxon>
    </lineage>
</organism>
<dbReference type="InterPro" id="IPR029000">
    <property type="entry name" value="Cyclophilin-like_dom_sf"/>
</dbReference>
<dbReference type="AlphaFoldDB" id="A0A5P9NS00"/>
<dbReference type="InterPro" id="IPR044665">
    <property type="entry name" value="E_coli_cyclophilin_A-like"/>
</dbReference>
<dbReference type="InterPro" id="IPR002130">
    <property type="entry name" value="Cyclophilin-type_PPIase_dom"/>
</dbReference>
<evidence type="ECO:0000256" key="1">
    <source>
        <dbReference type="ARBA" id="ARBA00023110"/>
    </source>
</evidence>
<dbReference type="Pfam" id="PF00160">
    <property type="entry name" value="Pro_isomerase"/>
    <property type="match status" value="1"/>
</dbReference>
<dbReference type="SUPFAM" id="SSF50891">
    <property type="entry name" value="Cyclophilin-like"/>
    <property type="match status" value="1"/>
</dbReference>
<dbReference type="EC" id="5.2.1.8" evidence="3"/>
<sequence length="185" mass="19916">MAQHAKDAFSTSPVTLTFDAGIVEVETYNWEAPITAANFLNYVTTGFYDQTLVHRAINDFMIQMGWIAYLGRDTFERIEWEQKAPGPAIFNEASNGLSNVRGALAMARTSDPNSATSQFFINQANNTFLDYGSASNPDGYAVFGRVISGLSVVDTIAAERTTSVSGIGQDVPSRGVVLESAVAGN</sequence>
<evidence type="ECO:0000259" key="4">
    <source>
        <dbReference type="PROSITE" id="PS50072"/>
    </source>
</evidence>
<feature type="domain" description="PPIase cyclophilin-type" evidence="4">
    <location>
        <begin position="19"/>
        <end position="183"/>
    </location>
</feature>
<accession>A0A5P9NS00</accession>
<keyword evidence="2 3" id="KW-0413">Isomerase</keyword>
<name>A0A5P9NS00_9GAMM</name>
<dbReference type="OrthoDB" id="5507614at2"/>
<reference evidence="5 6" key="1">
    <citation type="submission" date="2019-02" db="EMBL/GenBank/DDBJ databases">
        <authorList>
            <person name="Li S.-H."/>
        </authorList>
    </citation>
    <scope>NUCLEOTIDE SEQUENCE [LARGE SCALE GENOMIC DNA]</scope>
    <source>
        <strain evidence="5 6">IMCC14385</strain>
    </source>
</reference>
<evidence type="ECO:0000313" key="5">
    <source>
        <dbReference type="EMBL" id="QFU77868.1"/>
    </source>
</evidence>
<comment type="function">
    <text evidence="3">PPIases accelerate the folding of proteins. It catalyzes the cis-trans isomerization of proline imidic peptide bonds in oligopeptides.</text>
</comment>
<dbReference type="KEGG" id="halc:EY643_12035"/>
<gene>
    <name evidence="5" type="ORF">EY643_12035</name>
</gene>
<dbReference type="Proteomes" id="UP000326287">
    <property type="component" value="Chromosome"/>
</dbReference>
<dbReference type="EMBL" id="CP036422">
    <property type="protein sequence ID" value="QFU77868.1"/>
    <property type="molecule type" value="Genomic_DNA"/>
</dbReference>
<dbReference type="PROSITE" id="PS50072">
    <property type="entry name" value="CSA_PPIASE_2"/>
    <property type="match status" value="1"/>
</dbReference>
<evidence type="ECO:0000256" key="3">
    <source>
        <dbReference type="RuleBase" id="RU363019"/>
    </source>
</evidence>
<dbReference type="PANTHER" id="PTHR43246">
    <property type="entry name" value="PEPTIDYL-PROLYL CIS-TRANS ISOMERASE CYP38, CHLOROPLASTIC"/>
    <property type="match status" value="1"/>
</dbReference>
<evidence type="ECO:0000256" key="2">
    <source>
        <dbReference type="ARBA" id="ARBA00023235"/>
    </source>
</evidence>
<dbReference type="PRINTS" id="PR00153">
    <property type="entry name" value="CSAPPISMRASE"/>
</dbReference>
<evidence type="ECO:0000313" key="6">
    <source>
        <dbReference type="Proteomes" id="UP000326287"/>
    </source>
</evidence>
<comment type="similarity">
    <text evidence="3">Belongs to the cyclophilin-type PPIase family.</text>
</comment>
<dbReference type="GO" id="GO:0003755">
    <property type="term" value="F:peptidyl-prolyl cis-trans isomerase activity"/>
    <property type="evidence" value="ECO:0007669"/>
    <property type="project" value="UniProtKB-UniRule"/>
</dbReference>
<dbReference type="Gene3D" id="2.40.100.10">
    <property type="entry name" value="Cyclophilin-like"/>
    <property type="match status" value="1"/>
</dbReference>
<proteinExistence type="inferred from homology"/>
<protein>
    <recommendedName>
        <fullName evidence="3">Peptidyl-prolyl cis-trans isomerase</fullName>
        <shortName evidence="3">PPIase</shortName>
        <ecNumber evidence="3">5.2.1.8</ecNumber>
    </recommendedName>
</protein>
<comment type="catalytic activity">
    <reaction evidence="3">
        <text>[protein]-peptidylproline (omega=180) = [protein]-peptidylproline (omega=0)</text>
        <dbReference type="Rhea" id="RHEA:16237"/>
        <dbReference type="Rhea" id="RHEA-COMP:10747"/>
        <dbReference type="Rhea" id="RHEA-COMP:10748"/>
        <dbReference type="ChEBI" id="CHEBI:83833"/>
        <dbReference type="ChEBI" id="CHEBI:83834"/>
        <dbReference type="EC" id="5.2.1.8"/>
    </reaction>
</comment>
<keyword evidence="6" id="KW-1185">Reference proteome</keyword>